<feature type="transmembrane region" description="Helical" evidence="3">
    <location>
        <begin position="29"/>
        <end position="48"/>
    </location>
</feature>
<evidence type="ECO:0000256" key="1">
    <source>
        <dbReference type="ARBA" id="ARBA00022786"/>
    </source>
</evidence>
<feature type="region of interest" description="Disordered" evidence="2">
    <location>
        <begin position="98"/>
        <end position="132"/>
    </location>
</feature>
<feature type="transmembrane region" description="Helical" evidence="3">
    <location>
        <begin position="54"/>
        <end position="74"/>
    </location>
</feature>
<comment type="caution">
    <text evidence="5">The sequence shown here is derived from an EMBL/GenBank/DDBJ whole genome shotgun (WGS) entry which is preliminary data.</text>
</comment>
<name>A0AAP0CGS0_9ASTR</name>
<dbReference type="SMART" id="SM00166">
    <property type="entry name" value="UBX"/>
    <property type="match status" value="1"/>
</dbReference>
<dbReference type="PANTHER" id="PTHR23322">
    <property type="entry name" value="FAS-ASSOCIATED PROTEIN"/>
    <property type="match status" value="1"/>
</dbReference>
<reference evidence="5 6" key="1">
    <citation type="submission" date="2024-04" db="EMBL/GenBank/DDBJ databases">
        <title>The reference genome of an endangered Asteraceae, Deinandra increscens subsp. villosa, native to the Central Coast of California.</title>
        <authorList>
            <person name="Guilliams M."/>
            <person name="Hasenstab-Lehman K."/>
            <person name="Meyer R."/>
            <person name="Mcevoy S."/>
        </authorList>
    </citation>
    <scope>NUCLEOTIDE SEQUENCE [LARGE SCALE GENOMIC DNA]</scope>
    <source>
        <tissue evidence="5">Leaf</tissue>
    </source>
</reference>
<gene>
    <name evidence="5" type="ORF">SSX86_029693</name>
</gene>
<dbReference type="GO" id="GO:0043130">
    <property type="term" value="F:ubiquitin binding"/>
    <property type="evidence" value="ECO:0007669"/>
    <property type="project" value="TreeGrafter"/>
</dbReference>
<keyword evidence="3" id="KW-0472">Membrane</keyword>
<evidence type="ECO:0000256" key="2">
    <source>
        <dbReference type="SAM" id="MobiDB-lite"/>
    </source>
</evidence>
<evidence type="ECO:0000259" key="4">
    <source>
        <dbReference type="PROSITE" id="PS50033"/>
    </source>
</evidence>
<keyword evidence="1" id="KW-0833">Ubl conjugation pathway</keyword>
<dbReference type="InterPro" id="IPR029071">
    <property type="entry name" value="Ubiquitin-like_domsf"/>
</dbReference>
<dbReference type="PROSITE" id="PS50033">
    <property type="entry name" value="UBX"/>
    <property type="match status" value="1"/>
</dbReference>
<evidence type="ECO:0000313" key="6">
    <source>
        <dbReference type="Proteomes" id="UP001408789"/>
    </source>
</evidence>
<feature type="domain" description="UBX" evidence="4">
    <location>
        <begin position="152"/>
        <end position="230"/>
    </location>
</feature>
<dbReference type="InterPro" id="IPR050730">
    <property type="entry name" value="UBX_domain-protein"/>
</dbReference>
<dbReference type="SUPFAM" id="SSF54236">
    <property type="entry name" value="Ubiquitin-like"/>
    <property type="match status" value="1"/>
</dbReference>
<dbReference type="EMBL" id="JBCNJP010000027">
    <property type="protein sequence ID" value="KAK9053063.1"/>
    <property type="molecule type" value="Genomic_DNA"/>
</dbReference>
<organism evidence="5 6">
    <name type="scientific">Deinandra increscens subsp. villosa</name>
    <dbReference type="NCBI Taxonomy" id="3103831"/>
    <lineage>
        <taxon>Eukaryota</taxon>
        <taxon>Viridiplantae</taxon>
        <taxon>Streptophyta</taxon>
        <taxon>Embryophyta</taxon>
        <taxon>Tracheophyta</taxon>
        <taxon>Spermatophyta</taxon>
        <taxon>Magnoliopsida</taxon>
        <taxon>eudicotyledons</taxon>
        <taxon>Gunneridae</taxon>
        <taxon>Pentapetalae</taxon>
        <taxon>asterids</taxon>
        <taxon>campanulids</taxon>
        <taxon>Asterales</taxon>
        <taxon>Asteraceae</taxon>
        <taxon>Asteroideae</taxon>
        <taxon>Heliantheae alliance</taxon>
        <taxon>Madieae</taxon>
        <taxon>Madiinae</taxon>
        <taxon>Deinandra</taxon>
    </lineage>
</organism>
<dbReference type="Proteomes" id="UP001408789">
    <property type="component" value="Unassembled WGS sequence"/>
</dbReference>
<dbReference type="Gene3D" id="3.10.20.90">
    <property type="entry name" value="Phosphatidylinositol 3-kinase Catalytic Subunit, Chain A, domain 1"/>
    <property type="match status" value="1"/>
</dbReference>
<dbReference type="PANTHER" id="PTHR23322:SF1">
    <property type="entry name" value="FAS-ASSOCIATED FACTOR 2"/>
    <property type="match status" value="1"/>
</dbReference>
<protein>
    <recommendedName>
        <fullName evidence="4">UBX domain-containing protein</fullName>
    </recommendedName>
</protein>
<dbReference type="CDD" id="cd01767">
    <property type="entry name" value="UBX"/>
    <property type="match status" value="1"/>
</dbReference>
<keyword evidence="3" id="KW-1133">Transmembrane helix</keyword>
<dbReference type="InterPro" id="IPR001012">
    <property type="entry name" value="UBX_dom"/>
</dbReference>
<sequence length="234" mass="25620">MSRVSEIGKALRPGLITITRGGGSGLIRLAWKLLLLPISITAGVLRLITGSVRLGFWVGAGVLSYLIGLTTFVLQQKSTSSPLVSVSPERSEAFHLPSEIENRPNRESPTAATETISLPRQAKQDQNQVEQEAESARLLEKKALSLGPEPEKWPDVTQVLVRLPNGERKGRRFHCSVTLQSVYDFVDSSGCIEVGSYTLVNFFPRVLYGEDDLSSTLEVLGLCPQASLFVELRT</sequence>
<feature type="compositionally biased region" description="Polar residues" evidence="2">
    <location>
        <begin position="107"/>
        <end position="130"/>
    </location>
</feature>
<dbReference type="Pfam" id="PF00789">
    <property type="entry name" value="UBX"/>
    <property type="match status" value="1"/>
</dbReference>
<dbReference type="GO" id="GO:0036503">
    <property type="term" value="P:ERAD pathway"/>
    <property type="evidence" value="ECO:0007669"/>
    <property type="project" value="TreeGrafter"/>
</dbReference>
<evidence type="ECO:0000256" key="3">
    <source>
        <dbReference type="SAM" id="Phobius"/>
    </source>
</evidence>
<dbReference type="AlphaFoldDB" id="A0AAP0CGS0"/>
<dbReference type="GO" id="GO:0005783">
    <property type="term" value="C:endoplasmic reticulum"/>
    <property type="evidence" value="ECO:0007669"/>
    <property type="project" value="TreeGrafter"/>
</dbReference>
<evidence type="ECO:0000313" key="5">
    <source>
        <dbReference type="EMBL" id="KAK9053063.1"/>
    </source>
</evidence>
<keyword evidence="6" id="KW-1185">Reference proteome</keyword>
<keyword evidence="3" id="KW-0812">Transmembrane</keyword>
<accession>A0AAP0CGS0</accession>
<proteinExistence type="predicted"/>